<keyword evidence="1" id="KW-0812">Transmembrane</keyword>
<evidence type="ECO:0000256" key="1">
    <source>
        <dbReference type="SAM" id="Phobius"/>
    </source>
</evidence>
<comment type="caution">
    <text evidence="2">The sequence shown here is derived from an EMBL/GenBank/DDBJ whole genome shotgun (WGS) entry which is preliminary data.</text>
</comment>
<name>A0ABT7Y3Q4_9VIBR</name>
<feature type="transmembrane region" description="Helical" evidence="1">
    <location>
        <begin position="5"/>
        <end position="24"/>
    </location>
</feature>
<dbReference type="RefSeq" id="WP_289962688.1">
    <property type="nucleotide sequence ID" value="NZ_JAUEOZ010000002.1"/>
</dbReference>
<feature type="transmembrane region" description="Helical" evidence="1">
    <location>
        <begin position="54"/>
        <end position="76"/>
    </location>
</feature>
<feature type="transmembrane region" description="Helical" evidence="1">
    <location>
        <begin position="30"/>
        <end position="47"/>
    </location>
</feature>
<keyword evidence="3" id="KW-1185">Reference proteome</keyword>
<keyword evidence="1" id="KW-0472">Membrane</keyword>
<feature type="transmembrane region" description="Helical" evidence="1">
    <location>
        <begin position="82"/>
        <end position="106"/>
    </location>
</feature>
<reference evidence="2" key="1">
    <citation type="submission" date="2024-05" db="EMBL/GenBank/DDBJ databases">
        <title>Genome Sequences of Four Agar- Degrading Marine Bacteria.</title>
        <authorList>
            <person name="Phillips E.K."/>
            <person name="Shaffer J.C."/>
            <person name="Henson M.W."/>
            <person name="Temperton B."/>
            <person name="Thrash C.J."/>
            <person name="Martin M.O."/>
        </authorList>
    </citation>
    <scope>NUCLEOTIDE SEQUENCE</scope>
    <source>
        <strain evidence="2">EKP203</strain>
    </source>
</reference>
<keyword evidence="1" id="KW-1133">Transmembrane helix</keyword>
<gene>
    <name evidence="2" type="ORF">QWJ08_14905</name>
</gene>
<dbReference type="EMBL" id="JAUEOZ010000002">
    <property type="protein sequence ID" value="MDN2482627.1"/>
    <property type="molecule type" value="Genomic_DNA"/>
</dbReference>
<sequence>MNKRIVRIALAVISALILALPIQILVDATPIQYAWLICWLVSFGVVADEKTNLFIRGFLFLVLSVTCGMLGVGYAKAVETEWLWLVEYISNIMLLAGSGVGANFMAQHFLDKRSKT</sequence>
<evidence type="ECO:0000313" key="3">
    <source>
        <dbReference type="Proteomes" id="UP001169719"/>
    </source>
</evidence>
<accession>A0ABT7Y3Q4</accession>
<proteinExistence type="predicted"/>
<protein>
    <submittedName>
        <fullName evidence="2">Uncharacterized protein</fullName>
    </submittedName>
</protein>
<dbReference type="Proteomes" id="UP001169719">
    <property type="component" value="Unassembled WGS sequence"/>
</dbReference>
<evidence type="ECO:0000313" key="2">
    <source>
        <dbReference type="EMBL" id="MDN2482627.1"/>
    </source>
</evidence>
<organism evidence="2 3">
    <name type="scientific">Vibrio agarivorans</name>
    <dbReference type="NCBI Taxonomy" id="153622"/>
    <lineage>
        <taxon>Bacteria</taxon>
        <taxon>Pseudomonadati</taxon>
        <taxon>Pseudomonadota</taxon>
        <taxon>Gammaproteobacteria</taxon>
        <taxon>Vibrionales</taxon>
        <taxon>Vibrionaceae</taxon>
        <taxon>Vibrio</taxon>
    </lineage>
</organism>